<dbReference type="InterPro" id="IPR011049">
    <property type="entry name" value="Serralysin-like_metalloprot_C"/>
</dbReference>
<dbReference type="InterPro" id="IPR025592">
    <property type="entry name" value="DUF4347"/>
</dbReference>
<evidence type="ECO:0000256" key="1">
    <source>
        <dbReference type="SAM" id="MobiDB-lite"/>
    </source>
</evidence>
<dbReference type="GO" id="GO:0000272">
    <property type="term" value="P:polysaccharide catabolic process"/>
    <property type="evidence" value="ECO:0007669"/>
    <property type="project" value="InterPro"/>
</dbReference>
<dbReference type="Gene3D" id="2.60.40.10">
    <property type="entry name" value="Immunoglobulins"/>
    <property type="match status" value="1"/>
</dbReference>
<dbReference type="Pfam" id="PF14252">
    <property type="entry name" value="DUF4347"/>
    <property type="match status" value="1"/>
</dbReference>
<dbReference type="Gene3D" id="1.10.1330.10">
    <property type="entry name" value="Dockerin domain"/>
    <property type="match status" value="1"/>
</dbReference>
<dbReference type="SUPFAM" id="SSF51120">
    <property type="entry name" value="beta-Roll"/>
    <property type="match status" value="1"/>
</dbReference>
<reference evidence="3" key="1">
    <citation type="submission" date="2005-08" db="EMBL/GenBank/DDBJ databases">
        <title>Complete sequence of Chlorobium chlorochromatii CaD3.</title>
        <authorList>
            <person name="Copeland A."/>
            <person name="Lucas S."/>
            <person name="Lapidus A."/>
            <person name="Barry K."/>
            <person name="Detter J.C."/>
            <person name="Glavina T."/>
            <person name="Hammon N."/>
            <person name="Israni S."/>
            <person name="Pitluck S."/>
            <person name="Bryant D."/>
            <person name="Schmutz J."/>
            <person name="Larimer F."/>
            <person name="Land M."/>
            <person name="Kyrpides N."/>
            <person name="Ivanova N."/>
            <person name="Richardson P."/>
        </authorList>
    </citation>
    <scope>NUCLEOTIDE SEQUENCE [LARGE SCALE GENOMIC DNA]</scope>
    <source>
        <strain evidence="3">CaD3</strain>
    </source>
</reference>
<dbReference type="InterPro" id="IPR036439">
    <property type="entry name" value="Dockerin_dom_sf"/>
</dbReference>
<feature type="domain" description="DUF4347" evidence="2">
    <location>
        <begin position="29"/>
        <end position="174"/>
    </location>
</feature>
<dbReference type="InterPro" id="IPR013783">
    <property type="entry name" value="Ig-like_fold"/>
</dbReference>
<gene>
    <name evidence="3" type="ordered locus">Cag_1920</name>
</gene>
<dbReference type="eggNOG" id="COG2911">
    <property type="taxonomic scope" value="Bacteria"/>
</dbReference>
<dbReference type="eggNOG" id="COG2931">
    <property type="taxonomic scope" value="Bacteria"/>
</dbReference>
<dbReference type="EMBL" id="CP000108">
    <property type="protein sequence ID" value="ABB29168.1"/>
    <property type="molecule type" value="Genomic_DNA"/>
</dbReference>
<dbReference type="Gene3D" id="2.60.40.2700">
    <property type="match status" value="18"/>
</dbReference>
<name>Q3APA7_CHLCH</name>
<dbReference type="PANTHER" id="PTHR31149:SF11">
    <property type="entry name" value="187-KDA MICROTUBULE-ASSOCIATED PROTEIN AIR9"/>
    <property type="match status" value="1"/>
</dbReference>
<sequence>MNTDMLVSSNAQSLLATAKSCCENIACSLVIADAHVDDVTLLTTSLTPFTDIVLVTHEADALATLQAAFAAGYEHIHFLGHGEQGGITLGGKLWQTNDFVALAAEVDSARETSLHFWSCYTGAGDKGLAFVSQLSEVFGDAVTAFSGLVGAASKGGSWVPDVIVGSVHVPEVPFINALTYAHTLDVTSNVYLTSVGRDEEGDGDIDGVDVQLWLKAGTTINAVDFTLAYPSVATVNGIITHPAFSSWTWNINNHSNEGVIIAGLAGDITNSSVYNSFTAPSDMWIGRVSFDYAPTPTVAPSFVVSLTDVFLNDVELVTTSAEWPILSTDLSTVPVWNTDLMLPPSAPYEYAPGETVSLSFPISATDPDSGDVVSYSAVIGQVVDNVFQPLSGFSPIPLMLSNDVIGGSFTVPSIAPVGSYVVRLLADDHAGDAYLGTAFDVPFSIVMGGGDLTFNTSGTIDGSPVAGEGYYKFAPGTISGELAIAGDTGFQFVITTDYDENPMTFNASWEWLNESDGADYGTVTFFDISSGIAGPETWSATFEDNTIGMVIADSSTDADTLPDGIIVRDDMDNQVAVPLAWQQRDANGAIATFSATVKNEDNEDISFSGSLIDSDENGEPDRVVGNWGDEQFNDSFLFADVYGDSQPDEWMVTSTKIRAGRVQNDANGNPAGLYITWDNQRPVWNVPVQLPPLMFTQGQNINFSDYALADLYATDPNGDAITYSAVVGYISPVGFVPVQEFSELPVWMEEAGLQGSFTIPTNAPTGSYVLRLLADDHAGDTYAGTALDVLFTIEGVEPVGNILLNTTQEVEGNPGTLESYYKFRTGSTGIAAVFGDSGFQVNLFEVASDANPYTFNAAWTWFDNGTYSDTNEGVLTFIDTNSNLTDGLEQWQAAINDRTIGEVIADGNDADTLPDGIVVEDDMDNLVDVDLNWQTRDEVTGAIATFSTTVKNKDNEDIAFSGSLIDINNDGVADRVVGNWGNDQFNDAFTFADINMDEQPDEWVATQTKMYSGRVQNDASGTPAGVYMEKEPEPIPDPPYITQAELTYDIGITGASLAETGAIVVKIASPYMGMSNITIPVTELTLQGSLLTIPLTSFISTYPQMGAALLVQIPAGVVVGQNELVNAWQIGEPYSGYYALSSMPVLPNDNSSDGADWVLGTSNNDSIAAGAGDDVLDWSVGNDTIDAGDGYDHQYLPIPGMYPHLMPQLDESGVLHLVKYNYEDSLTGGSTTDVYRITRLAPSEYRIDSMDSIGVTVVQTLHLSNAEVLSAGYHPTYLAVQYNTESHYVSGTAWDDVISVDLQSFIASPFTSVWGDSGDDMFVLNLPAIYSALELVPEGENMYLLQGIGSGPLATTTTLGQLQVTSTGYVTLTVGSGDTALSVSLSNIEKYQFVAGSVVEELDVAASHENHLPVGTVTISGDPTEGWMLNALLDFTDEDGMSNSIITYQWYANGVAISGATDSSYELTQTELGKQLSVTVSYVDDYGGHESVNSLATTAIQNSNDEPEGKPTITGTAAQGKTLTVDVSGITDEDGLENATFSYQWYAGGMPIDDTTASTFTLQETQVWHQISVAVSYTDDFGQEETVYSDYTDIVENVNDKPTGTVTIIGTVAQNEWLSVDPSAINDPDGLDGLFEYQWKADGAIIEGANESQFLLTADYAAKALSVTVSYYDEHGTYEQVTSTATTPFSRVNNLPDGYVFIVGNQQENETLTVGYYLYDADYANGEVNPNDISYQWQVWSDSAGTNGDWVDLQGATSSTLLLDESLSDKWVWLTLSYTDPHNTTESLSSYYSVFIYNLNDEPTGEITIYGTIKEGETLTVNTSTLADADGLGELYYQWYANGEEIGGANYSTYDLTQFDVGKRISVAAGYWDGHGTWESVASELTATVARDTTTNNEPTGWVTISGTATQNRMLLANFNIVDSDGLSDAVYSYQWKASSDGINWDDIFGATQRSYKLTQADVDKHITVEISYTDDANHLNTISSDPTRAVWNVNDAPTGKPTLSGTLTEDQTLTIVTSAITDADGIAQDTMSYQWQADGVTFAWTTENTYILTQDEVGKAISVIVSYYDNGGTYESVTSSPTVAVANVNDQPQGEVLVIGSAVVDETLWVSTGMLTDEDGPDLLYLNGNMSYQWQSSTDDGVNWNDIIGATESGYDVTLDESGEKIRVQVTYTDNGGKTEVVYSSATDAVVSNAIDPNGTIAITGTFKQGETLNATVTDADGMGTVSYQWQSSTNGTTWDPISGATSASFILTEAQVVKQIRVIASYTDGGGTIESPSATTTTIENLNDNPIGSVTITGTAKQGEALTAKNTLADADGMGTVSYQWQSSSDGTNWSAINGATASTYKLTAAEVGKQISVVANYTDGHNTPESKASVATVAVANTNDAPTGTVKITGSGQQGAILAADTSTLADADGLPTTLAYQWYAGGVIITGATNGTYQLTKNEVGKAITVKVSYTDGGGTPESVTSLATSAISNVNDAPTGGVTIDGLAKQGQRLTVDTSTLFDDDGIPTNKLGYQWQAGGLNIANATESSYKLTQAEVGKAITVKVTYTDLQGTTEAVTSDATASVANVNDTPTGTITISKIDDDGNKVDLTAAPQQNDILVASNTLVDGDGPPALAVTYQWQANGADINGAVGRYFEVTQAEVGKTMGVVASYTDAFKNPESVSSTATAAVVNVNDAPTGSVTISGNPTQGQELTAITSTLADADGFKSTLSYQWQSSSNNIDWSNITGATNRTYTLTNSEADKVIRVVVSYTDKGNTDESVNSKATRSVTNDNDAPTGTVTITGTIKEGQTLTASNSIVDPDGIPAGTITYQWKANDENIYGATYATYTLTQEEVGKHISVVASYTDNGGTSESVSSTSTTKAENVDNDPIGTITITGTAKEKSTLTFVNTLQDADGMGIVAYQWQSSTDNGSTWSNIAGANASSLTLTELQVGQRISVVATYTDGYGNPETVRSSNATSKVKNENNNPEGKLTIVGNAKAGKTLYADHTLTDEDGMGAILYKWQSSTDNGSIWNDIDDATDSFYTLTKDDVGNNIRVVATYTDGHGTVENVFSEKTATVKKVISGSSHDGYLVNALVWVDEDSDNTLDWTDTNRNSKWDEGEGESWTLTDNTGQFTGLEGDGTKPLRITANPNGGTIDISTGNEFDGSFFAPADATVISALTTLIAAAMDSTTNAAAAETKVETALGLDAATLGATLSLTSYDPLAEASKTSTTDAAKINAVKVHAATIQLNNIMDVAISVADAAGSTLSKAQIVENVSDSLLAQAGTDTVDVTSDAVIEVAIKTGLSTGLTTKPNFNDVVAAIADALALANREIATIATNATGTNAVASITDIVEAQIVAQSTIVPDAYAAVVADDSSAITTKADTFSSQLGEAAKEVETIFVNHAPTGSVVINGVVMPGEILTAATDSIADNQGVGAISYQWLRGGEVISGATNATYQLVAADIGKAISVKASYTDGAGFSESMNSNATIAVPDAPTSLSDVTVDVANTLTNDATPTVEVDLTNKALEVGDVIQIIDSNHGNAVLYTETITTTGITLKEIQLAVALIDDAHALQVRLVDSAGNEGLASNGVTTITVDTTISHLSGAVYNASSGTVTALLDMVLDSGDKLYGSVNNGNWEDITAKVNGTSINWDGVGSNATKIDLKVQDEAGNTDTEAVTIPVSTGHNLTIHTAYWKDSKAISGVTLENGAQTDSVGAHLYTAVTDATKTISPELAVATADKAAIGLLDAVGILKSLVGLTTLNKYQEIAADYDGSGKVGLLDAVGVLKYLVGLPGAAPEWVFAESTASEPSAIDDMTVSLNDDKTVELIGILRGDVDGSWVNLH</sequence>
<feature type="compositionally biased region" description="Polar residues" evidence="1">
    <location>
        <begin position="2765"/>
        <end position="2784"/>
    </location>
</feature>
<organism evidence="3">
    <name type="scientific">Chlorobium chlorochromatii (strain CaD3)</name>
    <dbReference type="NCBI Taxonomy" id="340177"/>
    <lineage>
        <taxon>Bacteria</taxon>
        <taxon>Pseudomonadati</taxon>
        <taxon>Chlorobiota</taxon>
        <taxon>Chlorobiia</taxon>
        <taxon>Chlorobiales</taxon>
        <taxon>Chlorobiaceae</taxon>
        <taxon>Chlorobium/Pelodictyon group</taxon>
        <taxon>Chlorobium</taxon>
    </lineage>
</organism>
<accession>Q3APA7</accession>
<dbReference type="PANTHER" id="PTHR31149">
    <property type="entry name" value="EXPRESSED PROTEIN"/>
    <property type="match status" value="1"/>
</dbReference>
<feature type="region of interest" description="Disordered" evidence="1">
    <location>
        <begin position="2763"/>
        <end position="2784"/>
    </location>
</feature>
<dbReference type="STRING" id="340177.Cag_1920"/>
<evidence type="ECO:0000259" key="2">
    <source>
        <dbReference type="Pfam" id="PF14252"/>
    </source>
</evidence>
<dbReference type="OrthoDB" id="5726170at2"/>
<evidence type="ECO:0000313" key="3">
    <source>
        <dbReference type="EMBL" id="ABB29168.1"/>
    </source>
</evidence>
<proteinExistence type="predicted"/>
<dbReference type="HOGENOM" id="CLU_224273_0_0_10"/>
<dbReference type="KEGG" id="cch:Cag_1920"/>
<dbReference type="eggNOG" id="COG5295">
    <property type="taxonomic scope" value="Bacteria"/>
</dbReference>
<protein>
    <recommendedName>
        <fullName evidence="2">DUF4347 domain-containing protein</fullName>
    </recommendedName>
</protein>